<feature type="transmembrane region" description="Helical" evidence="2">
    <location>
        <begin position="238"/>
        <end position="255"/>
    </location>
</feature>
<sequence>MSETVEHVDDQRRAAVDYLARLGAAMLAADYSVDYVRMVITRASDRFQLEPRFFILPNYIQVGESCHSRIEHVGGDLRYDQAFQLGALVRRTYRNSISPADGSAELDRIQALPRPLPWWVNMIGYAVQSAAYGLILQPTPAGLVAATGFGLVVGALDIVARYNAAFLRLLPFISAFIVTFAAFSIGRLLHMGQDSLRVLIPPLTLFLPGVGITLAILEASTGEVVSAAARLTQGFTRLAQLALGIVLGIQALGITQWELTDTPRNMIGPWAPWVGVAVYGVGIMLYHGPPRRFLPWLLLILYVSYTAQYATAQLFGAYTSGFGGGLALMLCTLALGELRSTPSSRVLLVPGFWLMVPSSIGLVGITEIVGGDGGSTTAIILMLVSMLSISLGFQAGRAIWALIPPRIRLRDDGGY</sequence>
<dbReference type="PANTHER" id="PTHR31082:SF4">
    <property type="entry name" value="PHEROMONE-REGULATED MEMBRANE PROTEIN 10"/>
    <property type="match status" value="1"/>
</dbReference>
<evidence type="ECO:0000256" key="2">
    <source>
        <dbReference type="SAM" id="Phobius"/>
    </source>
</evidence>
<dbReference type="EMBL" id="BCSX01000064">
    <property type="protein sequence ID" value="GAS92928.1"/>
    <property type="molecule type" value="Genomic_DNA"/>
</dbReference>
<dbReference type="RefSeq" id="WP_062832448.1">
    <property type="nucleotide sequence ID" value="NZ_BCSX01000064.1"/>
</dbReference>
<feature type="transmembrane region" description="Helical" evidence="2">
    <location>
        <begin position="347"/>
        <end position="366"/>
    </location>
</feature>
<keyword evidence="5" id="KW-1185">Reference proteome</keyword>
<dbReference type="InterPro" id="IPR010619">
    <property type="entry name" value="ThrE-like_N"/>
</dbReference>
<keyword evidence="2" id="KW-0472">Membrane</keyword>
<feature type="transmembrane region" description="Helical" evidence="2">
    <location>
        <begin position="141"/>
        <end position="159"/>
    </location>
</feature>
<dbReference type="PANTHER" id="PTHR31082">
    <property type="entry name" value="PHEROMONE-REGULATED MEMBRANE PROTEIN 10"/>
    <property type="match status" value="1"/>
</dbReference>
<dbReference type="InterPro" id="IPR051361">
    <property type="entry name" value="ThrE/Ser_Exporter"/>
</dbReference>
<organism evidence="4 5">
    <name type="scientific">Mycolicibacterium brisbanense</name>
    <dbReference type="NCBI Taxonomy" id="146020"/>
    <lineage>
        <taxon>Bacteria</taxon>
        <taxon>Bacillati</taxon>
        <taxon>Actinomycetota</taxon>
        <taxon>Actinomycetes</taxon>
        <taxon>Mycobacteriales</taxon>
        <taxon>Mycobacteriaceae</taxon>
        <taxon>Mycolicibacterium</taxon>
    </lineage>
</organism>
<dbReference type="GO" id="GO:0022857">
    <property type="term" value="F:transmembrane transporter activity"/>
    <property type="evidence" value="ECO:0007669"/>
    <property type="project" value="InterPro"/>
</dbReference>
<dbReference type="Pfam" id="PF06738">
    <property type="entry name" value="ThrE"/>
    <property type="match status" value="1"/>
</dbReference>
<feature type="transmembrane region" description="Helical" evidence="2">
    <location>
        <begin position="267"/>
        <end position="286"/>
    </location>
</feature>
<dbReference type="Proteomes" id="UP000069620">
    <property type="component" value="Unassembled WGS sequence"/>
</dbReference>
<keyword evidence="2" id="KW-0812">Transmembrane</keyword>
<keyword evidence="2" id="KW-1133">Transmembrane helix</keyword>
<gene>
    <name evidence="4" type="ORF">RMCB_7024</name>
</gene>
<evidence type="ECO:0000259" key="3">
    <source>
        <dbReference type="Pfam" id="PF06738"/>
    </source>
</evidence>
<feature type="transmembrane region" description="Helical" evidence="2">
    <location>
        <begin position="293"/>
        <end position="311"/>
    </location>
</feature>
<dbReference type="OrthoDB" id="235893at2"/>
<evidence type="ECO:0000313" key="5">
    <source>
        <dbReference type="Proteomes" id="UP000069620"/>
    </source>
</evidence>
<proteinExistence type="inferred from homology"/>
<feature type="transmembrane region" description="Helical" evidence="2">
    <location>
        <begin position="317"/>
        <end position="335"/>
    </location>
</feature>
<feature type="domain" description="Threonine/serine exporter-like N-terminal" evidence="3">
    <location>
        <begin position="17"/>
        <end position="250"/>
    </location>
</feature>
<reference evidence="5" key="1">
    <citation type="journal article" date="2016" name="Genome Announc.">
        <title>Draft Genome Sequences of Five Rapidly Growing Mycobacterium Species, M. thermoresistibile, M. fortuitum subsp. acetamidolyticum, M. canariasense, M. brisbanense, and M. novocastrense.</title>
        <authorList>
            <person name="Katahira K."/>
            <person name="Ogura Y."/>
            <person name="Gotoh Y."/>
            <person name="Hayashi T."/>
        </authorList>
    </citation>
    <scope>NUCLEOTIDE SEQUENCE [LARGE SCALE GENOMIC DNA]</scope>
    <source>
        <strain evidence="5">JCM15654</strain>
    </source>
</reference>
<accession>A0A124E189</accession>
<comment type="similarity">
    <text evidence="1">Belongs to the ThrE exporter (TC 2.A.79) family.</text>
</comment>
<feature type="transmembrane region" description="Helical" evidence="2">
    <location>
        <begin position="166"/>
        <end position="186"/>
    </location>
</feature>
<dbReference type="AlphaFoldDB" id="A0A124E189"/>
<reference evidence="5" key="2">
    <citation type="submission" date="2016-02" db="EMBL/GenBank/DDBJ databases">
        <title>Draft genome sequence of five rapidly growing Mycobacterium species.</title>
        <authorList>
            <person name="Katahira K."/>
            <person name="Gotou Y."/>
            <person name="Iida K."/>
            <person name="Ogura Y."/>
            <person name="Hayashi T."/>
        </authorList>
    </citation>
    <scope>NUCLEOTIDE SEQUENCE [LARGE SCALE GENOMIC DNA]</scope>
    <source>
        <strain evidence="5">JCM15654</strain>
    </source>
</reference>
<evidence type="ECO:0000256" key="1">
    <source>
        <dbReference type="ARBA" id="ARBA00034125"/>
    </source>
</evidence>
<evidence type="ECO:0000313" key="4">
    <source>
        <dbReference type="EMBL" id="GAS92928.1"/>
    </source>
</evidence>
<feature type="transmembrane region" description="Helical" evidence="2">
    <location>
        <begin position="198"/>
        <end position="217"/>
    </location>
</feature>
<feature type="transmembrane region" description="Helical" evidence="2">
    <location>
        <begin position="378"/>
        <end position="400"/>
    </location>
</feature>
<dbReference type="STRING" id="146020.RMCB_7024"/>
<comment type="caution">
    <text evidence="4">The sequence shown here is derived from an EMBL/GenBank/DDBJ whole genome shotgun (WGS) entry which is preliminary data.</text>
</comment>
<protein>
    <recommendedName>
        <fullName evidence="3">Threonine/serine exporter-like N-terminal domain-containing protein</fullName>
    </recommendedName>
</protein>
<name>A0A124E189_9MYCO</name>